<dbReference type="RefSeq" id="WP_157533779.1">
    <property type="nucleotide sequence ID" value="NZ_UGRY01000002.1"/>
</dbReference>
<protein>
    <submittedName>
        <fullName evidence="1">Uncharacterized protein</fullName>
    </submittedName>
</protein>
<dbReference type="EMBL" id="UGRY01000002">
    <property type="protein sequence ID" value="SUA76369.1"/>
    <property type="molecule type" value="Genomic_DNA"/>
</dbReference>
<name>A0A378YIY1_9NOCA</name>
<sequence>MAVLKFVMSMVKDLIGDKGPHDLEFPATNGEPMRLRNVRRDWWNRAEK</sequence>
<reference evidence="1 2" key="1">
    <citation type="submission" date="2018-06" db="EMBL/GenBank/DDBJ databases">
        <authorList>
            <consortium name="Pathogen Informatics"/>
            <person name="Doyle S."/>
        </authorList>
    </citation>
    <scope>NUCLEOTIDE SEQUENCE [LARGE SCALE GENOMIC DNA]</scope>
    <source>
        <strain evidence="1 2">NCTC1934</strain>
    </source>
</reference>
<proteinExistence type="predicted"/>
<evidence type="ECO:0000313" key="1">
    <source>
        <dbReference type="EMBL" id="SUA76369.1"/>
    </source>
</evidence>
<dbReference type="AlphaFoldDB" id="A0A378YIY1"/>
<dbReference type="Proteomes" id="UP000255467">
    <property type="component" value="Unassembled WGS sequence"/>
</dbReference>
<keyword evidence="2" id="KW-1185">Reference proteome</keyword>
<gene>
    <name evidence="1" type="ORF">NCTC1934_02516</name>
</gene>
<organism evidence="1 2">
    <name type="scientific">Nocardia otitidiscaviarum</name>
    <dbReference type="NCBI Taxonomy" id="1823"/>
    <lineage>
        <taxon>Bacteria</taxon>
        <taxon>Bacillati</taxon>
        <taxon>Actinomycetota</taxon>
        <taxon>Actinomycetes</taxon>
        <taxon>Mycobacteriales</taxon>
        <taxon>Nocardiaceae</taxon>
        <taxon>Nocardia</taxon>
    </lineage>
</organism>
<accession>A0A378YIY1</accession>
<evidence type="ECO:0000313" key="2">
    <source>
        <dbReference type="Proteomes" id="UP000255467"/>
    </source>
</evidence>